<dbReference type="Pfam" id="PF02576">
    <property type="entry name" value="RimP_N"/>
    <property type="match status" value="1"/>
</dbReference>
<keyword evidence="1 3" id="KW-0963">Cytoplasm</keyword>
<feature type="compositionally biased region" description="Basic residues" evidence="4">
    <location>
        <begin position="185"/>
        <end position="196"/>
    </location>
</feature>
<evidence type="ECO:0000259" key="6">
    <source>
        <dbReference type="Pfam" id="PF17384"/>
    </source>
</evidence>
<keyword evidence="2 3" id="KW-0690">Ribosome biogenesis</keyword>
<dbReference type="Gene3D" id="2.30.30.180">
    <property type="entry name" value="Ribosome maturation factor RimP, C-terminal domain"/>
    <property type="match status" value="1"/>
</dbReference>
<evidence type="ECO:0000256" key="2">
    <source>
        <dbReference type="ARBA" id="ARBA00022517"/>
    </source>
</evidence>
<gene>
    <name evidence="3" type="primary">rimP</name>
    <name evidence="7" type="ORF">SAMN06296058_0351</name>
</gene>
<comment type="subcellular location">
    <subcellularLocation>
        <location evidence="3">Cytoplasm</location>
    </subcellularLocation>
</comment>
<comment type="similarity">
    <text evidence="3">Belongs to the RimP family.</text>
</comment>
<dbReference type="Gene3D" id="3.30.300.70">
    <property type="entry name" value="RimP-like superfamily, N-terminal"/>
    <property type="match status" value="1"/>
</dbReference>
<reference evidence="7 8" key="1">
    <citation type="submission" date="2017-02" db="EMBL/GenBank/DDBJ databases">
        <authorList>
            <person name="Peterson S.W."/>
        </authorList>
    </citation>
    <scope>NUCLEOTIDE SEQUENCE [LARGE SCALE GENOMIC DNA]</scope>
    <source>
        <strain evidence="7 8">P15</strain>
    </source>
</reference>
<protein>
    <recommendedName>
        <fullName evidence="3">Ribosome maturation factor RimP</fullName>
    </recommendedName>
</protein>
<organism evidence="7 8">
    <name type="scientific">Pseudoxanthomonas indica</name>
    <dbReference type="NCBI Taxonomy" id="428993"/>
    <lineage>
        <taxon>Bacteria</taxon>
        <taxon>Pseudomonadati</taxon>
        <taxon>Pseudomonadota</taxon>
        <taxon>Gammaproteobacteria</taxon>
        <taxon>Lysobacterales</taxon>
        <taxon>Lysobacteraceae</taxon>
        <taxon>Pseudoxanthomonas</taxon>
    </lineage>
</organism>
<dbReference type="InterPro" id="IPR036847">
    <property type="entry name" value="RimP_C_sf"/>
</dbReference>
<dbReference type="GO" id="GO:0005829">
    <property type="term" value="C:cytosol"/>
    <property type="evidence" value="ECO:0007669"/>
    <property type="project" value="TreeGrafter"/>
</dbReference>
<name>A0A1T5IZE4_9GAMM</name>
<dbReference type="FunFam" id="3.30.300.70:FF:000001">
    <property type="entry name" value="Ribosome maturation factor RimP"/>
    <property type="match status" value="1"/>
</dbReference>
<dbReference type="CDD" id="cd01734">
    <property type="entry name" value="YlxS_C"/>
    <property type="match status" value="1"/>
</dbReference>
<keyword evidence="8" id="KW-1185">Reference proteome</keyword>
<dbReference type="PANTHER" id="PTHR33867:SF1">
    <property type="entry name" value="RIBOSOME MATURATION FACTOR RIMP"/>
    <property type="match status" value="1"/>
</dbReference>
<dbReference type="SUPFAM" id="SSF75420">
    <property type="entry name" value="YhbC-like, N-terminal domain"/>
    <property type="match status" value="1"/>
</dbReference>
<dbReference type="EMBL" id="FUZV01000001">
    <property type="protein sequence ID" value="SKC44308.1"/>
    <property type="molecule type" value="Genomic_DNA"/>
</dbReference>
<evidence type="ECO:0000259" key="5">
    <source>
        <dbReference type="Pfam" id="PF02576"/>
    </source>
</evidence>
<feature type="domain" description="Ribosome maturation factor RimP C-terminal" evidence="6">
    <location>
        <begin position="92"/>
        <end position="157"/>
    </location>
</feature>
<dbReference type="Proteomes" id="UP000190341">
    <property type="component" value="Unassembled WGS sequence"/>
</dbReference>
<dbReference type="SUPFAM" id="SSF74942">
    <property type="entry name" value="YhbC-like, C-terminal domain"/>
    <property type="match status" value="1"/>
</dbReference>
<sequence length="212" mass="22823">MSDKSTQISELLSPTVQALGLELLGIEYLPAPGGATVRLYIDVQEAERETRHVNIEDCEAVSREVSAQLDVEDPITGNYTLEVSSPGVDRPLFTLAHFVRHVGESVKAVLKLPQDGRRRLLGKIVRVDGQDILLDLDGHDLLVAFDNIDKARLVPDWAALGLAPEKPGGGKKKADSNPSSAKKPAPGKKAARKPSGNKKQSNKPAASKPRAE</sequence>
<dbReference type="GO" id="GO:0000028">
    <property type="term" value="P:ribosomal small subunit assembly"/>
    <property type="evidence" value="ECO:0007669"/>
    <property type="project" value="TreeGrafter"/>
</dbReference>
<evidence type="ECO:0000256" key="4">
    <source>
        <dbReference type="SAM" id="MobiDB-lite"/>
    </source>
</evidence>
<accession>A0A1T5IZE4</accession>
<evidence type="ECO:0000256" key="3">
    <source>
        <dbReference type="HAMAP-Rule" id="MF_01077"/>
    </source>
</evidence>
<evidence type="ECO:0000256" key="1">
    <source>
        <dbReference type="ARBA" id="ARBA00022490"/>
    </source>
</evidence>
<dbReference type="AlphaFoldDB" id="A0A1T5IZE4"/>
<dbReference type="NCBIfam" id="NF000927">
    <property type="entry name" value="PRK00092.1-1"/>
    <property type="match status" value="1"/>
</dbReference>
<evidence type="ECO:0000313" key="8">
    <source>
        <dbReference type="Proteomes" id="UP000190341"/>
    </source>
</evidence>
<dbReference type="HAMAP" id="MF_01077">
    <property type="entry name" value="RimP"/>
    <property type="match status" value="1"/>
</dbReference>
<proteinExistence type="inferred from homology"/>
<feature type="region of interest" description="Disordered" evidence="4">
    <location>
        <begin position="161"/>
        <end position="212"/>
    </location>
</feature>
<dbReference type="OrthoDB" id="9805006at2"/>
<dbReference type="InterPro" id="IPR003728">
    <property type="entry name" value="Ribosome_maturation_RimP"/>
</dbReference>
<feature type="domain" description="Ribosome maturation factor RimP N-terminal" evidence="5">
    <location>
        <begin position="12"/>
        <end position="89"/>
    </location>
</feature>
<comment type="function">
    <text evidence="3">Required for maturation of 30S ribosomal subunits.</text>
</comment>
<dbReference type="InterPro" id="IPR028989">
    <property type="entry name" value="RimP_N"/>
</dbReference>
<dbReference type="STRING" id="428993.SAMN06296058_0351"/>
<dbReference type="InterPro" id="IPR035956">
    <property type="entry name" value="RimP_N_sf"/>
</dbReference>
<evidence type="ECO:0000313" key="7">
    <source>
        <dbReference type="EMBL" id="SKC44308.1"/>
    </source>
</evidence>
<dbReference type="Pfam" id="PF17384">
    <property type="entry name" value="DUF150_C"/>
    <property type="match status" value="1"/>
</dbReference>
<dbReference type="GO" id="GO:0006412">
    <property type="term" value="P:translation"/>
    <property type="evidence" value="ECO:0007669"/>
    <property type="project" value="TreeGrafter"/>
</dbReference>
<dbReference type="PANTHER" id="PTHR33867">
    <property type="entry name" value="RIBOSOME MATURATION FACTOR RIMP"/>
    <property type="match status" value="1"/>
</dbReference>
<dbReference type="RefSeq" id="WP_079722764.1">
    <property type="nucleotide sequence ID" value="NZ_BMCL01000003.1"/>
</dbReference>
<dbReference type="InterPro" id="IPR028998">
    <property type="entry name" value="RimP_C"/>
</dbReference>